<evidence type="ECO:0000313" key="2">
    <source>
        <dbReference type="EMBL" id="DAF93442.1"/>
    </source>
</evidence>
<evidence type="ECO:0000256" key="1">
    <source>
        <dbReference type="SAM" id="MobiDB-lite"/>
    </source>
</evidence>
<feature type="region of interest" description="Disordered" evidence="1">
    <location>
        <begin position="29"/>
        <end position="53"/>
    </location>
</feature>
<protein>
    <submittedName>
        <fullName evidence="2">Uncharacterized protein</fullName>
    </submittedName>
</protein>
<organism evidence="2">
    <name type="scientific">Myoviridae sp. ctshb19</name>
    <dbReference type="NCBI Taxonomy" id="2825194"/>
    <lineage>
        <taxon>Viruses</taxon>
        <taxon>Duplodnaviria</taxon>
        <taxon>Heunggongvirae</taxon>
        <taxon>Uroviricota</taxon>
        <taxon>Caudoviricetes</taxon>
    </lineage>
</organism>
<proteinExistence type="predicted"/>
<name>A0A8S5UGC1_9CAUD</name>
<accession>A0A8S5UGC1</accession>
<dbReference type="EMBL" id="BK016086">
    <property type="protein sequence ID" value="DAF93442.1"/>
    <property type="molecule type" value="Genomic_DNA"/>
</dbReference>
<reference evidence="2" key="1">
    <citation type="journal article" date="2021" name="Proc. Natl. Acad. Sci. U.S.A.">
        <title>A Catalog of Tens of Thousands of Viruses from Human Metagenomes Reveals Hidden Associations with Chronic Diseases.</title>
        <authorList>
            <person name="Tisza M.J."/>
            <person name="Buck C.B."/>
        </authorList>
    </citation>
    <scope>NUCLEOTIDE SEQUENCE</scope>
    <source>
        <strain evidence="2">Ctshb19</strain>
    </source>
</reference>
<sequence length="92" mass="10445">MAKEPIWSLRELADHKKVNLAAIVSRSKPERVRASNPFPNPAQGMSGRRKFNPAVSETGIRLSSLNTRRFKRSELLAWFDAEDAHSPFKRNA</sequence>